<keyword evidence="2" id="KW-1185">Reference proteome</keyword>
<gene>
    <name evidence="1" type="ORF">ACFFUR_10290</name>
</gene>
<dbReference type="EMBL" id="JBHMEW010000058">
    <property type="protein sequence ID" value="MFB9212197.1"/>
    <property type="molecule type" value="Genomic_DNA"/>
</dbReference>
<accession>A0ABV5J6R0</accession>
<evidence type="ECO:0000313" key="1">
    <source>
        <dbReference type="EMBL" id="MFB9212197.1"/>
    </source>
</evidence>
<sequence>MQTADLIQLLELTPNLQLKLEYLPASFVQSGSKIQSVLSVSKENTISKEGKETHLVITENKTDMVIRNLFTKDVLKLLEESSVDPNSVVKIKYGNESFKTALLDISEIEVFDKAMTFKLFFTNNPATSQQEKVEKQKKKENPITIFHYSKN</sequence>
<organism evidence="1 2">
    <name type="scientific">Echinicola jeungdonensis</name>
    <dbReference type="NCBI Taxonomy" id="709343"/>
    <lineage>
        <taxon>Bacteria</taxon>
        <taxon>Pseudomonadati</taxon>
        <taxon>Bacteroidota</taxon>
        <taxon>Cytophagia</taxon>
        <taxon>Cytophagales</taxon>
        <taxon>Cyclobacteriaceae</taxon>
        <taxon>Echinicola</taxon>
    </lineage>
</organism>
<evidence type="ECO:0000313" key="2">
    <source>
        <dbReference type="Proteomes" id="UP001589654"/>
    </source>
</evidence>
<proteinExistence type="predicted"/>
<dbReference type="RefSeq" id="WP_290249559.1">
    <property type="nucleotide sequence ID" value="NZ_JAUFQT010000002.1"/>
</dbReference>
<name>A0ABV5J6R0_9BACT</name>
<dbReference type="Proteomes" id="UP001589654">
    <property type="component" value="Unassembled WGS sequence"/>
</dbReference>
<comment type="caution">
    <text evidence="1">The sequence shown here is derived from an EMBL/GenBank/DDBJ whole genome shotgun (WGS) entry which is preliminary data.</text>
</comment>
<reference evidence="1 2" key="1">
    <citation type="submission" date="2024-09" db="EMBL/GenBank/DDBJ databases">
        <authorList>
            <person name="Sun Q."/>
            <person name="Mori K."/>
        </authorList>
    </citation>
    <scope>NUCLEOTIDE SEQUENCE [LARGE SCALE GENOMIC DNA]</scope>
    <source>
        <strain evidence="1 2">CECT 7682</strain>
    </source>
</reference>
<protein>
    <submittedName>
        <fullName evidence="1">Uncharacterized protein</fullName>
    </submittedName>
</protein>